<sequence>MPLSNAGRSMRFVRQFDCHEAAIRAYVRRLIPSRIDADDVVQEVAVVLWEKLDDFDEEGNFRSWAFSIARFKALAWIRDKGRQNMVLDMDVVSTLADEAERDESDLERQRHALRSCLKKLPAEQRRLVANAYHRDARMEDLAASSGRSAAGFYQWLYRTRQILLECIQRQLASEANK</sequence>
<evidence type="ECO:0000256" key="1">
    <source>
        <dbReference type="ARBA" id="ARBA00010641"/>
    </source>
</evidence>
<dbReference type="Gene3D" id="1.10.1740.10">
    <property type="match status" value="1"/>
</dbReference>
<dbReference type="InterPro" id="IPR007627">
    <property type="entry name" value="RNA_pol_sigma70_r2"/>
</dbReference>
<evidence type="ECO:0000256" key="4">
    <source>
        <dbReference type="ARBA" id="ARBA00023163"/>
    </source>
</evidence>
<comment type="similarity">
    <text evidence="1">Belongs to the sigma-70 factor family. ECF subfamily.</text>
</comment>
<evidence type="ECO:0000313" key="7">
    <source>
        <dbReference type="Proteomes" id="UP000319557"/>
    </source>
</evidence>
<keyword evidence="2" id="KW-0805">Transcription regulation</keyword>
<evidence type="ECO:0000313" key="6">
    <source>
        <dbReference type="EMBL" id="QDS88004.1"/>
    </source>
</evidence>
<evidence type="ECO:0000259" key="5">
    <source>
        <dbReference type="Pfam" id="PF04542"/>
    </source>
</evidence>
<keyword evidence="7" id="KW-1185">Reference proteome</keyword>
<name>A0A517LZF7_9BACT</name>
<dbReference type="InterPro" id="IPR039425">
    <property type="entry name" value="RNA_pol_sigma-70-like"/>
</dbReference>
<dbReference type="InterPro" id="IPR013325">
    <property type="entry name" value="RNA_pol_sigma_r2"/>
</dbReference>
<dbReference type="AlphaFoldDB" id="A0A517LZF7"/>
<organism evidence="6 7">
    <name type="scientific">Rosistilla ulvae</name>
    <dbReference type="NCBI Taxonomy" id="1930277"/>
    <lineage>
        <taxon>Bacteria</taxon>
        <taxon>Pseudomonadati</taxon>
        <taxon>Planctomycetota</taxon>
        <taxon>Planctomycetia</taxon>
        <taxon>Pirellulales</taxon>
        <taxon>Pirellulaceae</taxon>
        <taxon>Rosistilla</taxon>
    </lineage>
</organism>
<dbReference type="Proteomes" id="UP000319557">
    <property type="component" value="Chromosome"/>
</dbReference>
<dbReference type="EMBL" id="CP036261">
    <property type="protein sequence ID" value="QDS88004.1"/>
    <property type="molecule type" value="Genomic_DNA"/>
</dbReference>
<dbReference type="Pfam" id="PF04542">
    <property type="entry name" value="Sigma70_r2"/>
    <property type="match status" value="1"/>
</dbReference>
<evidence type="ECO:0000256" key="3">
    <source>
        <dbReference type="ARBA" id="ARBA00023082"/>
    </source>
</evidence>
<dbReference type="PANTHER" id="PTHR43133:SF51">
    <property type="entry name" value="RNA POLYMERASE SIGMA FACTOR"/>
    <property type="match status" value="1"/>
</dbReference>
<dbReference type="PANTHER" id="PTHR43133">
    <property type="entry name" value="RNA POLYMERASE ECF-TYPE SIGMA FACTO"/>
    <property type="match status" value="1"/>
</dbReference>
<dbReference type="NCBIfam" id="TIGR02937">
    <property type="entry name" value="sigma70-ECF"/>
    <property type="match status" value="1"/>
</dbReference>
<protein>
    <submittedName>
        <fullName evidence="6">RNA polymerase sigma factor</fullName>
    </submittedName>
</protein>
<accession>A0A517LZF7</accession>
<proteinExistence type="inferred from homology"/>
<dbReference type="SUPFAM" id="SSF88946">
    <property type="entry name" value="Sigma2 domain of RNA polymerase sigma factors"/>
    <property type="match status" value="1"/>
</dbReference>
<dbReference type="GO" id="GO:0006352">
    <property type="term" value="P:DNA-templated transcription initiation"/>
    <property type="evidence" value="ECO:0007669"/>
    <property type="project" value="InterPro"/>
</dbReference>
<dbReference type="InterPro" id="IPR013324">
    <property type="entry name" value="RNA_pol_sigma_r3/r4-like"/>
</dbReference>
<gene>
    <name evidence="6" type="ORF">EC9_21900</name>
</gene>
<dbReference type="OrthoDB" id="6383365at2"/>
<keyword evidence="3" id="KW-0731">Sigma factor</keyword>
<dbReference type="InterPro" id="IPR014331">
    <property type="entry name" value="RNA_pol_sigma70_ECF_RHOBA"/>
</dbReference>
<dbReference type="Gene3D" id="1.10.10.10">
    <property type="entry name" value="Winged helix-like DNA-binding domain superfamily/Winged helix DNA-binding domain"/>
    <property type="match status" value="1"/>
</dbReference>
<reference evidence="6 7" key="1">
    <citation type="submission" date="2019-02" db="EMBL/GenBank/DDBJ databases">
        <title>Deep-cultivation of Planctomycetes and their phenomic and genomic characterization uncovers novel biology.</title>
        <authorList>
            <person name="Wiegand S."/>
            <person name="Jogler M."/>
            <person name="Boedeker C."/>
            <person name="Pinto D."/>
            <person name="Vollmers J."/>
            <person name="Rivas-Marin E."/>
            <person name="Kohn T."/>
            <person name="Peeters S.H."/>
            <person name="Heuer A."/>
            <person name="Rast P."/>
            <person name="Oberbeckmann S."/>
            <person name="Bunk B."/>
            <person name="Jeske O."/>
            <person name="Meyerdierks A."/>
            <person name="Storesund J.E."/>
            <person name="Kallscheuer N."/>
            <person name="Luecker S."/>
            <person name="Lage O.M."/>
            <person name="Pohl T."/>
            <person name="Merkel B.J."/>
            <person name="Hornburger P."/>
            <person name="Mueller R.-W."/>
            <person name="Bruemmer F."/>
            <person name="Labrenz M."/>
            <person name="Spormann A.M."/>
            <person name="Op den Camp H."/>
            <person name="Overmann J."/>
            <person name="Amann R."/>
            <person name="Jetten M.S.M."/>
            <person name="Mascher T."/>
            <person name="Medema M.H."/>
            <person name="Devos D.P."/>
            <person name="Kaster A.-K."/>
            <person name="Ovreas L."/>
            <person name="Rohde M."/>
            <person name="Galperin M.Y."/>
            <person name="Jogler C."/>
        </authorList>
    </citation>
    <scope>NUCLEOTIDE SEQUENCE [LARGE SCALE GENOMIC DNA]</scope>
    <source>
        <strain evidence="6 7">EC9</strain>
    </source>
</reference>
<feature type="domain" description="RNA polymerase sigma-70 region 2" evidence="5">
    <location>
        <begin position="17"/>
        <end position="82"/>
    </location>
</feature>
<dbReference type="KEGG" id="ruv:EC9_21900"/>
<dbReference type="GO" id="GO:0016987">
    <property type="term" value="F:sigma factor activity"/>
    <property type="evidence" value="ECO:0007669"/>
    <property type="project" value="UniProtKB-KW"/>
</dbReference>
<dbReference type="SUPFAM" id="SSF88659">
    <property type="entry name" value="Sigma3 and sigma4 domains of RNA polymerase sigma factors"/>
    <property type="match status" value="1"/>
</dbReference>
<evidence type="ECO:0000256" key="2">
    <source>
        <dbReference type="ARBA" id="ARBA00023015"/>
    </source>
</evidence>
<dbReference type="InterPro" id="IPR036388">
    <property type="entry name" value="WH-like_DNA-bd_sf"/>
</dbReference>
<dbReference type="InterPro" id="IPR014284">
    <property type="entry name" value="RNA_pol_sigma-70_dom"/>
</dbReference>
<keyword evidence="4" id="KW-0804">Transcription</keyword>
<dbReference type="NCBIfam" id="TIGR02989">
    <property type="entry name" value="Sig-70_gvs1"/>
    <property type="match status" value="1"/>
</dbReference>